<keyword evidence="2" id="KW-0472">Membrane</keyword>
<keyword evidence="2" id="KW-0812">Transmembrane</keyword>
<feature type="compositionally biased region" description="Low complexity" evidence="1">
    <location>
        <begin position="54"/>
        <end position="79"/>
    </location>
</feature>
<evidence type="ECO:0000313" key="3">
    <source>
        <dbReference type="EMBL" id="KIP06227.1"/>
    </source>
</evidence>
<feature type="region of interest" description="Disordered" evidence="1">
    <location>
        <begin position="1"/>
        <end position="82"/>
    </location>
</feature>
<dbReference type="PANTHER" id="PTHR13551">
    <property type="entry name" value="BRAIN PROTEIN I3"/>
    <property type="match status" value="1"/>
</dbReference>
<dbReference type="OrthoDB" id="2564984at2759"/>
<evidence type="ECO:0000256" key="2">
    <source>
        <dbReference type="SAM" id="Phobius"/>
    </source>
</evidence>
<keyword evidence="4" id="KW-1185">Reference proteome</keyword>
<sequence length="143" mass="15306">MIQLDEKSDKAALADPPAYSSNETTLYPPQQSPVGTGSSYAPAQPTPAYPPSPASGAPLNPHTQQQQPPVQPQMTPAQMEAQIGSTYQQQLFAQCARGNHEPARKYGACGIIAAVLLFPIGLICLFADSEERCARCQVQIQPK</sequence>
<name>A0A0C3S6J1_PHLG1</name>
<reference evidence="3 4" key="1">
    <citation type="journal article" date="2014" name="PLoS Genet.">
        <title>Analysis of the Phlebiopsis gigantea genome, transcriptome and secretome provides insight into its pioneer colonization strategies of wood.</title>
        <authorList>
            <person name="Hori C."/>
            <person name="Ishida T."/>
            <person name="Igarashi K."/>
            <person name="Samejima M."/>
            <person name="Suzuki H."/>
            <person name="Master E."/>
            <person name="Ferreira P."/>
            <person name="Ruiz-Duenas F.J."/>
            <person name="Held B."/>
            <person name="Canessa P."/>
            <person name="Larrondo L.F."/>
            <person name="Schmoll M."/>
            <person name="Druzhinina I.S."/>
            <person name="Kubicek C.P."/>
            <person name="Gaskell J.A."/>
            <person name="Kersten P."/>
            <person name="St John F."/>
            <person name="Glasner J."/>
            <person name="Sabat G."/>
            <person name="Splinter BonDurant S."/>
            <person name="Syed K."/>
            <person name="Yadav J."/>
            <person name="Mgbeahuruike A.C."/>
            <person name="Kovalchuk A."/>
            <person name="Asiegbu F.O."/>
            <person name="Lackner G."/>
            <person name="Hoffmeister D."/>
            <person name="Rencoret J."/>
            <person name="Gutierrez A."/>
            <person name="Sun H."/>
            <person name="Lindquist E."/>
            <person name="Barry K."/>
            <person name="Riley R."/>
            <person name="Grigoriev I.V."/>
            <person name="Henrissat B."/>
            <person name="Kues U."/>
            <person name="Berka R.M."/>
            <person name="Martinez A.T."/>
            <person name="Covert S.F."/>
            <person name="Blanchette R.A."/>
            <person name="Cullen D."/>
        </authorList>
    </citation>
    <scope>NUCLEOTIDE SEQUENCE [LARGE SCALE GENOMIC DNA]</scope>
    <source>
        <strain evidence="3 4">11061_1 CR5-6</strain>
    </source>
</reference>
<evidence type="ECO:0008006" key="5">
    <source>
        <dbReference type="Google" id="ProtNLM"/>
    </source>
</evidence>
<dbReference type="Proteomes" id="UP000053257">
    <property type="component" value="Unassembled WGS sequence"/>
</dbReference>
<dbReference type="EMBL" id="KN840523">
    <property type="protein sequence ID" value="KIP06227.1"/>
    <property type="molecule type" value="Genomic_DNA"/>
</dbReference>
<keyword evidence="2" id="KW-1133">Transmembrane helix</keyword>
<evidence type="ECO:0000256" key="1">
    <source>
        <dbReference type="SAM" id="MobiDB-lite"/>
    </source>
</evidence>
<accession>A0A0C3S6J1</accession>
<proteinExistence type="predicted"/>
<gene>
    <name evidence="3" type="ORF">PHLGIDRAFT_19512</name>
</gene>
<evidence type="ECO:0000313" key="4">
    <source>
        <dbReference type="Proteomes" id="UP000053257"/>
    </source>
</evidence>
<feature type="compositionally biased region" description="Pro residues" evidence="1">
    <location>
        <begin position="44"/>
        <end position="53"/>
    </location>
</feature>
<organism evidence="3 4">
    <name type="scientific">Phlebiopsis gigantea (strain 11061_1 CR5-6)</name>
    <name type="common">White-rot fungus</name>
    <name type="synonym">Peniophora gigantea</name>
    <dbReference type="NCBI Taxonomy" id="745531"/>
    <lineage>
        <taxon>Eukaryota</taxon>
        <taxon>Fungi</taxon>
        <taxon>Dikarya</taxon>
        <taxon>Basidiomycota</taxon>
        <taxon>Agaricomycotina</taxon>
        <taxon>Agaricomycetes</taxon>
        <taxon>Polyporales</taxon>
        <taxon>Phanerochaetaceae</taxon>
        <taxon>Phlebiopsis</taxon>
    </lineage>
</organism>
<dbReference type="HOGENOM" id="CLU_150172_0_0_1"/>
<feature type="compositionally biased region" description="Basic and acidic residues" evidence="1">
    <location>
        <begin position="1"/>
        <end position="12"/>
    </location>
</feature>
<feature type="transmembrane region" description="Helical" evidence="2">
    <location>
        <begin position="106"/>
        <end position="128"/>
    </location>
</feature>
<protein>
    <recommendedName>
        <fullName evidence="5">Brain protein I3</fullName>
    </recommendedName>
</protein>
<feature type="compositionally biased region" description="Polar residues" evidence="1">
    <location>
        <begin position="19"/>
        <end position="37"/>
    </location>
</feature>
<dbReference type="AlphaFoldDB" id="A0A0C3S6J1"/>
<dbReference type="STRING" id="745531.A0A0C3S6J1"/>
<dbReference type="InterPro" id="IPR019317">
    <property type="entry name" value="BRI3"/>
</dbReference>